<dbReference type="InterPro" id="IPR003115">
    <property type="entry name" value="ParB_N"/>
</dbReference>
<feature type="domain" description="ParB-like N-terminal" evidence="3">
    <location>
        <begin position="37"/>
        <end position="126"/>
    </location>
</feature>
<evidence type="ECO:0000256" key="1">
    <source>
        <dbReference type="ARBA" id="ARBA00006295"/>
    </source>
</evidence>
<dbReference type="Pfam" id="PF17762">
    <property type="entry name" value="HTH_ParB"/>
    <property type="match status" value="1"/>
</dbReference>
<organism evidence="4 5">
    <name type="scientific">Pannus brasiliensis CCIBt3594</name>
    <dbReference type="NCBI Taxonomy" id="1427578"/>
    <lineage>
        <taxon>Bacteria</taxon>
        <taxon>Bacillati</taxon>
        <taxon>Cyanobacteriota</taxon>
        <taxon>Cyanophyceae</taxon>
        <taxon>Oscillatoriophycideae</taxon>
        <taxon>Chroococcales</taxon>
        <taxon>Microcystaceae</taxon>
        <taxon>Pannus</taxon>
    </lineage>
</organism>
<protein>
    <submittedName>
        <fullName evidence="4">ParB/RepB/Spo0J family partition protein</fullName>
    </submittedName>
</protein>
<dbReference type="InterPro" id="IPR041468">
    <property type="entry name" value="HTH_ParB/Spo0J"/>
</dbReference>
<dbReference type="AlphaFoldDB" id="A0AAW9QTZ1"/>
<dbReference type="InterPro" id="IPR036086">
    <property type="entry name" value="ParB/Sulfiredoxin_sf"/>
</dbReference>
<evidence type="ECO:0000313" key="4">
    <source>
        <dbReference type="EMBL" id="MEG3440390.1"/>
    </source>
</evidence>
<name>A0AAW9QTZ1_9CHRO</name>
<evidence type="ECO:0000313" key="5">
    <source>
        <dbReference type="Proteomes" id="UP001328733"/>
    </source>
</evidence>
<comment type="caution">
    <text evidence="4">The sequence shown here is derived from an EMBL/GenBank/DDBJ whole genome shotgun (WGS) entry which is preliminary data.</text>
</comment>
<dbReference type="GO" id="GO:0003677">
    <property type="term" value="F:DNA binding"/>
    <property type="evidence" value="ECO:0007669"/>
    <property type="project" value="InterPro"/>
</dbReference>
<dbReference type="Proteomes" id="UP001328733">
    <property type="component" value="Unassembled WGS sequence"/>
</dbReference>
<accession>A0AAW9QTZ1</accession>
<dbReference type="SMART" id="SM00470">
    <property type="entry name" value="ParB"/>
    <property type="match status" value="1"/>
</dbReference>
<dbReference type="RefSeq" id="WP_332867862.1">
    <property type="nucleotide sequence ID" value="NZ_JBAFSM010000098.1"/>
</dbReference>
<dbReference type="NCBIfam" id="TIGR00180">
    <property type="entry name" value="parB_part"/>
    <property type="match status" value="1"/>
</dbReference>
<dbReference type="PANTHER" id="PTHR33375">
    <property type="entry name" value="CHROMOSOME-PARTITIONING PROTEIN PARB-RELATED"/>
    <property type="match status" value="1"/>
</dbReference>
<keyword evidence="5" id="KW-1185">Reference proteome</keyword>
<keyword evidence="2" id="KW-0159">Chromosome partition</keyword>
<dbReference type="InterPro" id="IPR050336">
    <property type="entry name" value="Chromosome_partition/occlusion"/>
</dbReference>
<comment type="similarity">
    <text evidence="1">Belongs to the ParB family.</text>
</comment>
<dbReference type="GO" id="GO:0007059">
    <property type="term" value="P:chromosome segregation"/>
    <property type="evidence" value="ECO:0007669"/>
    <property type="project" value="UniProtKB-KW"/>
</dbReference>
<dbReference type="SUPFAM" id="SSF110849">
    <property type="entry name" value="ParB/Sulfiredoxin"/>
    <property type="match status" value="1"/>
</dbReference>
<dbReference type="SUPFAM" id="SSF109709">
    <property type="entry name" value="KorB DNA-binding domain-like"/>
    <property type="match status" value="1"/>
</dbReference>
<dbReference type="GO" id="GO:0005694">
    <property type="term" value="C:chromosome"/>
    <property type="evidence" value="ECO:0007669"/>
    <property type="project" value="TreeGrafter"/>
</dbReference>
<dbReference type="PANTHER" id="PTHR33375:SF1">
    <property type="entry name" value="CHROMOSOME-PARTITIONING PROTEIN PARB-RELATED"/>
    <property type="match status" value="1"/>
</dbReference>
<reference evidence="4 5" key="1">
    <citation type="submission" date="2024-01" db="EMBL/GenBank/DDBJ databases">
        <title>Genomic insights into the taxonomy and metabolism of the cyanobacterium Pannus brasiliensis CCIBt3594.</title>
        <authorList>
            <person name="Machado M."/>
            <person name="Botero N.B."/>
            <person name="Andreote A.P.D."/>
            <person name="Feitosa A.M.T."/>
            <person name="Popin R."/>
            <person name="Sivonen K."/>
            <person name="Fiore M.F."/>
        </authorList>
    </citation>
    <scope>NUCLEOTIDE SEQUENCE [LARGE SCALE GENOMIC DNA]</scope>
    <source>
        <strain evidence="4 5">CCIBt3594</strain>
    </source>
</reference>
<evidence type="ECO:0000256" key="2">
    <source>
        <dbReference type="ARBA" id="ARBA00022829"/>
    </source>
</evidence>
<dbReference type="EMBL" id="JBAFSM010000098">
    <property type="protein sequence ID" value="MEG3440390.1"/>
    <property type="molecule type" value="Genomic_DNA"/>
</dbReference>
<sequence length="327" mass="37885">MTAKTFHPEPLSASTLSRLMDKRGKERDNRVPDSRVIEIELALIDIPENGPRKYHDPREYGKLKDSIAREGVLENIIVRRVGDRYEVIAGTRRVLCSRELKKTTIPGRVIEADETEAAWIVLIENLVRDDFNPIEETDGILRLLQLELGEESVESTVSTLYRLRNEEQKSVVKKILPEDVKAKVENVFTSIGKKDLTWKSFMTSRLPLRDLPEDLKDAIGCKKIEYSKARLLARVDDPTERDRLLNRAIAEKLSVTRLREELENSGALRRKPSEIQRVQNFGQKLKNSRPWENPERWHKIEELLEQIEELLDERTEESTENVVTERG</sequence>
<dbReference type="Gene3D" id="1.10.10.2830">
    <property type="match status" value="1"/>
</dbReference>
<evidence type="ECO:0000259" key="3">
    <source>
        <dbReference type="SMART" id="SM00470"/>
    </source>
</evidence>
<dbReference type="Gene3D" id="3.90.1530.30">
    <property type="match status" value="1"/>
</dbReference>
<dbReference type="InterPro" id="IPR004437">
    <property type="entry name" value="ParB/RepB/Spo0J"/>
</dbReference>
<proteinExistence type="inferred from homology"/>
<gene>
    <name evidence="4" type="ORF">V0288_24900</name>
</gene>
<dbReference type="Pfam" id="PF02195">
    <property type="entry name" value="ParB_N"/>
    <property type="match status" value="1"/>
</dbReference>